<comment type="caution">
    <text evidence="1">The sequence shown here is derived from an EMBL/GenBank/DDBJ whole genome shotgun (WGS) entry which is preliminary data.</text>
</comment>
<sequence>MQQQRSNTSRQFFLLATHRTNLLPTTLRRSIVLETTATVRLATLWKTET</sequence>
<evidence type="ECO:0000313" key="1">
    <source>
        <dbReference type="EMBL" id="EMI51776.1"/>
    </source>
</evidence>
<organism evidence="1 2">
    <name type="scientific">Rhodopirellula sallentina SM41</name>
    <dbReference type="NCBI Taxonomy" id="1263870"/>
    <lineage>
        <taxon>Bacteria</taxon>
        <taxon>Pseudomonadati</taxon>
        <taxon>Planctomycetota</taxon>
        <taxon>Planctomycetia</taxon>
        <taxon>Pirellulales</taxon>
        <taxon>Pirellulaceae</taxon>
        <taxon>Rhodopirellula</taxon>
    </lineage>
</organism>
<dbReference type="EMBL" id="ANOH01000485">
    <property type="protein sequence ID" value="EMI51776.1"/>
    <property type="molecule type" value="Genomic_DNA"/>
</dbReference>
<dbReference type="Proteomes" id="UP000011885">
    <property type="component" value="Unassembled WGS sequence"/>
</dbReference>
<proteinExistence type="predicted"/>
<gene>
    <name evidence="1" type="ORF">RSSM_06796</name>
</gene>
<evidence type="ECO:0000313" key="2">
    <source>
        <dbReference type="Proteomes" id="UP000011885"/>
    </source>
</evidence>
<reference evidence="1 2" key="1">
    <citation type="journal article" date="2013" name="Mar. Genomics">
        <title>Expression of sulfatases in Rhodopirellula baltica and the diversity of sulfatases in the genus Rhodopirellula.</title>
        <authorList>
            <person name="Wegner C.E."/>
            <person name="Richter-Heitmann T."/>
            <person name="Klindworth A."/>
            <person name="Klockow C."/>
            <person name="Richter M."/>
            <person name="Achstetter T."/>
            <person name="Glockner F.O."/>
            <person name="Harder J."/>
        </authorList>
    </citation>
    <scope>NUCLEOTIDE SEQUENCE [LARGE SCALE GENOMIC DNA]</scope>
    <source>
        <strain evidence="1 2">SM41</strain>
    </source>
</reference>
<dbReference type="PATRIC" id="fig|1263870.3.peg.7209"/>
<protein>
    <submittedName>
        <fullName evidence="1">Uncharacterized protein</fullName>
    </submittedName>
</protein>
<keyword evidence="2" id="KW-1185">Reference proteome</keyword>
<name>M5U1Q3_9BACT</name>
<dbReference type="AlphaFoldDB" id="M5U1Q3"/>
<accession>M5U1Q3</accession>